<accession>A0A084W7H9</accession>
<evidence type="ECO:0000256" key="1">
    <source>
        <dbReference type="SAM" id="MobiDB-lite"/>
    </source>
</evidence>
<dbReference type="PANTHER" id="PTHR46599">
    <property type="entry name" value="PIGGYBAC TRANSPOSABLE ELEMENT-DERIVED PROTEIN 4"/>
    <property type="match status" value="1"/>
</dbReference>
<protein>
    <submittedName>
        <fullName evidence="4">DDE_Tnp_1_7 domain-containing protein</fullName>
    </submittedName>
    <submittedName>
        <fullName evidence="3">PiggyBac transposable element-derived protein 4-like protein</fullName>
    </submittedName>
</protein>
<keyword evidence="5" id="KW-1185">Reference proteome</keyword>
<dbReference type="InterPro" id="IPR029526">
    <property type="entry name" value="PGBD"/>
</dbReference>
<dbReference type="Pfam" id="PF13843">
    <property type="entry name" value="DDE_Tnp_1_7"/>
    <property type="match status" value="1"/>
</dbReference>
<dbReference type="EnsemblMetazoa" id="ASIC014174-RA">
    <property type="protein sequence ID" value="ASIC014174-PA"/>
    <property type="gene ID" value="ASIC014174"/>
</dbReference>
<feature type="domain" description="PiggyBac transposable element-derived protein" evidence="2">
    <location>
        <begin position="53"/>
        <end position="403"/>
    </location>
</feature>
<dbReference type="OrthoDB" id="7782106at2759"/>
<feature type="compositionally biased region" description="Basic and acidic residues" evidence="1">
    <location>
        <begin position="427"/>
        <end position="437"/>
    </location>
</feature>
<evidence type="ECO:0000313" key="4">
    <source>
        <dbReference type="EnsemblMetazoa" id="ASIC014174-PA"/>
    </source>
</evidence>
<evidence type="ECO:0000313" key="3">
    <source>
        <dbReference type="EMBL" id="KFB46173.1"/>
    </source>
</evidence>
<reference evidence="4" key="2">
    <citation type="submission" date="2020-05" db="UniProtKB">
        <authorList>
            <consortium name="EnsemblMetazoa"/>
        </authorList>
    </citation>
    <scope>IDENTIFICATION</scope>
</reference>
<dbReference type="OMA" id="TCHDASK"/>
<proteinExistence type="predicted"/>
<evidence type="ECO:0000313" key="5">
    <source>
        <dbReference type="Proteomes" id="UP000030765"/>
    </source>
</evidence>
<gene>
    <name evidence="3" type="ORF">ZHAS_00014174</name>
</gene>
<dbReference type="AlphaFoldDB" id="A0A084W7H9"/>
<dbReference type="EMBL" id="KE525315">
    <property type="protein sequence ID" value="KFB46173.1"/>
    <property type="molecule type" value="Genomic_DNA"/>
</dbReference>
<dbReference type="PANTHER" id="PTHR46599:SF3">
    <property type="entry name" value="PIGGYBAC TRANSPOSABLE ELEMENT-DERIVED PROTEIN 4"/>
    <property type="match status" value="1"/>
</dbReference>
<reference evidence="3 5" key="1">
    <citation type="journal article" date="2014" name="BMC Genomics">
        <title>Genome sequence of Anopheles sinensis provides insight into genetics basis of mosquito competence for malaria parasites.</title>
        <authorList>
            <person name="Zhou D."/>
            <person name="Zhang D."/>
            <person name="Ding G."/>
            <person name="Shi L."/>
            <person name="Hou Q."/>
            <person name="Ye Y."/>
            <person name="Xu Y."/>
            <person name="Zhou H."/>
            <person name="Xiong C."/>
            <person name="Li S."/>
            <person name="Yu J."/>
            <person name="Hong S."/>
            <person name="Yu X."/>
            <person name="Zou P."/>
            <person name="Chen C."/>
            <person name="Chang X."/>
            <person name="Wang W."/>
            <person name="Lv Y."/>
            <person name="Sun Y."/>
            <person name="Ma L."/>
            <person name="Shen B."/>
            <person name="Zhu C."/>
        </authorList>
    </citation>
    <scope>NUCLEOTIDE SEQUENCE [LARGE SCALE GENOMIC DNA]</scope>
</reference>
<dbReference type="VEuPathDB" id="VectorBase:ASIS000410"/>
<feature type="region of interest" description="Disordered" evidence="1">
    <location>
        <begin position="427"/>
        <end position="464"/>
    </location>
</feature>
<sequence length="521" mass="59698">MEPEEFADSFAEDIAKTEWFEPFGKQPDIIPFTGQRGADVNNVDLQNCVHVEDFYALLVTDEMVQQISDETNLYAAQKEQTNLSSREKRWIPTNKEEIRKLFGLLIWMGLVKYPSIESYWSTNVLYQIPFPSTVMSRNRFEILLTMLHFSNNETADTSNSLYKINPLVNGLNENFQKYYHPPEVLYIGQSIIPTRGRVVYRQNMKQEQERYGTKIIKLNCGLGYTYSFSVYCGKTYHPDVDNSPTSIAMKLCGSILFKGHTLYTDNCFTNLNLAKQLIVHDTHLIGSVKNNRKDNPKDVVNKELKRGEFVAKESKEGITFMKWKDAQEVLLLSTKHSVQMETVTSSGKSVPKPKLVVDYNSAKKSYDLSDQMAAFSSPLRKTMKWYRKVAIELLLNTAVLNSYVLYRATTGQAMPKTKFREKLVLGLTQKRDSEQRPESIASASSSSDKHPVTPKNKNKHHLDKKEGIAQKVRRYCASCYSYNTQLLGRAKARNITKKVITFCGQCKSQPHLCLECFNKLH</sequence>
<organism evidence="3">
    <name type="scientific">Anopheles sinensis</name>
    <name type="common">Mosquito</name>
    <dbReference type="NCBI Taxonomy" id="74873"/>
    <lineage>
        <taxon>Eukaryota</taxon>
        <taxon>Metazoa</taxon>
        <taxon>Ecdysozoa</taxon>
        <taxon>Arthropoda</taxon>
        <taxon>Hexapoda</taxon>
        <taxon>Insecta</taxon>
        <taxon>Pterygota</taxon>
        <taxon>Neoptera</taxon>
        <taxon>Endopterygota</taxon>
        <taxon>Diptera</taxon>
        <taxon>Nematocera</taxon>
        <taxon>Culicoidea</taxon>
        <taxon>Culicidae</taxon>
        <taxon>Anophelinae</taxon>
        <taxon>Anopheles</taxon>
    </lineage>
</organism>
<dbReference type="Proteomes" id="UP000030765">
    <property type="component" value="Unassembled WGS sequence"/>
</dbReference>
<evidence type="ECO:0000259" key="2">
    <source>
        <dbReference type="Pfam" id="PF13843"/>
    </source>
</evidence>
<dbReference type="VEuPathDB" id="VectorBase:ASIC014174"/>
<name>A0A084W7H9_ANOSI</name>
<dbReference type="EMBL" id="ATLV01021248">
    <property type="status" value="NOT_ANNOTATED_CDS"/>
    <property type="molecule type" value="Genomic_DNA"/>
</dbReference>